<dbReference type="SUPFAM" id="SSF53681">
    <property type="entry name" value="Aspartate/glutamate racemase"/>
    <property type="match status" value="2"/>
</dbReference>
<protein>
    <submittedName>
        <fullName evidence="3">Amino acid racemase</fullName>
        <ecNumber evidence="3">5.1.1.-</ecNumber>
    </submittedName>
</protein>
<comment type="similarity">
    <text evidence="1">Belongs to the aspartate/glutamate racemases family.</text>
</comment>
<dbReference type="EMBL" id="SMRP01000001">
    <property type="protein sequence ID" value="TDG25848.1"/>
    <property type="molecule type" value="Genomic_DNA"/>
</dbReference>
<dbReference type="EC" id="5.1.1.-" evidence="3"/>
<dbReference type="InterPro" id="IPR018187">
    <property type="entry name" value="Asp/Glu_racemase_AS_1"/>
</dbReference>
<dbReference type="RefSeq" id="WP_133192900.1">
    <property type="nucleotide sequence ID" value="NZ_JBHUCW010000015.1"/>
</dbReference>
<evidence type="ECO:0000313" key="3">
    <source>
        <dbReference type="EMBL" id="TDG25848.1"/>
    </source>
</evidence>
<keyword evidence="2 3" id="KW-0413">Isomerase</keyword>
<dbReference type="AlphaFoldDB" id="A0A4R5MF29"/>
<comment type="caution">
    <text evidence="3">The sequence shown here is derived from an EMBL/GenBank/DDBJ whole genome shotgun (WGS) entry which is preliminary data.</text>
</comment>
<dbReference type="InterPro" id="IPR033134">
    <property type="entry name" value="Asp/Glu_racemase_AS_2"/>
</dbReference>
<keyword evidence="4" id="KW-1185">Reference proteome</keyword>
<gene>
    <name evidence="3" type="ORF">EYW47_00310</name>
</gene>
<name>A0A4R5MF29_9BURK</name>
<dbReference type="Pfam" id="PF01177">
    <property type="entry name" value="Asp_Glu_race"/>
    <property type="match status" value="1"/>
</dbReference>
<dbReference type="PANTHER" id="PTHR21198">
    <property type="entry name" value="GLUTAMATE RACEMASE"/>
    <property type="match status" value="1"/>
</dbReference>
<dbReference type="PANTHER" id="PTHR21198:SF7">
    <property type="entry name" value="ASPARTATE-GLUTAMATE RACEMASE FAMILY"/>
    <property type="match status" value="1"/>
</dbReference>
<dbReference type="GO" id="GO:0047661">
    <property type="term" value="F:amino-acid racemase activity"/>
    <property type="evidence" value="ECO:0007669"/>
    <property type="project" value="InterPro"/>
</dbReference>
<evidence type="ECO:0000256" key="1">
    <source>
        <dbReference type="ARBA" id="ARBA00007847"/>
    </source>
</evidence>
<reference evidence="3 4" key="1">
    <citation type="submission" date="2019-03" db="EMBL/GenBank/DDBJ databases">
        <title>Paraburkholderia sp. 4M-K11, isolated from subtropical forest soil.</title>
        <authorList>
            <person name="Gao Z.-H."/>
            <person name="Qiu L.-H."/>
        </authorList>
    </citation>
    <scope>NUCLEOTIDE SEQUENCE [LARGE SCALE GENOMIC DNA]</scope>
    <source>
        <strain evidence="3 4">4M-K11</strain>
    </source>
</reference>
<dbReference type="PROSITE" id="PS00923">
    <property type="entry name" value="ASP_GLU_RACEMASE_1"/>
    <property type="match status" value="1"/>
</dbReference>
<evidence type="ECO:0000313" key="4">
    <source>
        <dbReference type="Proteomes" id="UP000295722"/>
    </source>
</evidence>
<dbReference type="InterPro" id="IPR001920">
    <property type="entry name" value="Asp/Glu_race"/>
</dbReference>
<proteinExistence type="inferred from homology"/>
<dbReference type="InterPro" id="IPR015942">
    <property type="entry name" value="Asp/Glu/hydantoin_racemase"/>
</dbReference>
<dbReference type="InterPro" id="IPR004380">
    <property type="entry name" value="Asp_race"/>
</dbReference>
<organism evidence="3 4">
    <name type="scientific">Paraburkholderia silviterrae</name>
    <dbReference type="NCBI Taxonomy" id="2528715"/>
    <lineage>
        <taxon>Bacteria</taxon>
        <taxon>Pseudomonadati</taxon>
        <taxon>Pseudomonadota</taxon>
        <taxon>Betaproteobacteria</taxon>
        <taxon>Burkholderiales</taxon>
        <taxon>Burkholderiaceae</taxon>
        <taxon>Paraburkholderia</taxon>
    </lineage>
</organism>
<dbReference type="OrthoDB" id="9803739at2"/>
<evidence type="ECO:0000256" key="2">
    <source>
        <dbReference type="ARBA" id="ARBA00023235"/>
    </source>
</evidence>
<dbReference type="NCBIfam" id="TIGR00035">
    <property type="entry name" value="asp_race"/>
    <property type="match status" value="1"/>
</dbReference>
<accession>A0A4R5MF29</accession>
<dbReference type="Proteomes" id="UP000295722">
    <property type="component" value="Unassembled WGS sequence"/>
</dbReference>
<sequence length="216" mass="23471">MIGLIGGLGALAGAHFYRRLIDTCQAHGATRDEDFPEIVLHNLSCTALNEQGIADEMVLRSELERSVALLSGIGCTTVVIICNTAHVHLPFLRTRTSSEIIDMVDVAASSVKECRAVGVLGSRSTRDVGLYREALRRHGVEPVEANDAQQEKIDLLIQRVIDGSYTVADRVALRNIANELRIRGAEKVILGCTELPVLENSAFVDAGQKTIERLLA</sequence>
<dbReference type="Gene3D" id="3.40.50.1860">
    <property type="match status" value="2"/>
</dbReference>
<dbReference type="PROSITE" id="PS00924">
    <property type="entry name" value="ASP_GLU_RACEMASE_2"/>
    <property type="match status" value="1"/>
</dbReference>